<dbReference type="Proteomes" id="UP000310095">
    <property type="component" value="Unassembled WGS sequence"/>
</dbReference>
<organism evidence="1 2">
    <name type="scientific">Pseudomonas protegens</name>
    <dbReference type="NCBI Taxonomy" id="380021"/>
    <lineage>
        <taxon>Bacteria</taxon>
        <taxon>Pseudomonadati</taxon>
        <taxon>Pseudomonadota</taxon>
        <taxon>Gammaproteobacteria</taxon>
        <taxon>Pseudomonadales</taxon>
        <taxon>Pseudomonadaceae</taxon>
        <taxon>Pseudomonas</taxon>
    </lineage>
</organism>
<gene>
    <name evidence="1" type="ORF">FEF10_01355</name>
</gene>
<protein>
    <submittedName>
        <fullName evidence="1">Transcriptional regulator</fullName>
    </submittedName>
</protein>
<reference evidence="1 2" key="1">
    <citation type="submission" date="2019-05" db="EMBL/GenBank/DDBJ databases">
        <title>Identification and Biocontrol Activity Analysis of Biocontrol Strain PF-1 Based on Genome-wide Data.</title>
        <authorList>
            <person name="Qi J."/>
        </authorList>
    </citation>
    <scope>NUCLEOTIDE SEQUENCE [LARGE SCALE GENOMIC DNA]</scope>
    <source>
        <strain evidence="1 2">PF-1</strain>
    </source>
</reference>
<evidence type="ECO:0000313" key="1">
    <source>
        <dbReference type="EMBL" id="TMM67678.1"/>
    </source>
</evidence>
<accession>A0ABY2VRH2</accession>
<dbReference type="EMBL" id="VAVY01000001">
    <property type="protein sequence ID" value="TMM67678.1"/>
    <property type="molecule type" value="Genomic_DNA"/>
</dbReference>
<keyword evidence="2" id="KW-1185">Reference proteome</keyword>
<evidence type="ECO:0000313" key="2">
    <source>
        <dbReference type="Proteomes" id="UP000310095"/>
    </source>
</evidence>
<name>A0ABY2VRH2_9PSED</name>
<comment type="caution">
    <text evidence="1">The sequence shown here is derived from an EMBL/GenBank/DDBJ whole genome shotgun (WGS) entry which is preliminary data.</text>
</comment>
<sequence length="33" mass="3542">MGLAGGMAGSGQRAMALKLRGLWFNAEHHLGRF</sequence>
<proteinExistence type="predicted"/>